<dbReference type="AlphaFoldDB" id="A0A0L6Z8Q6"/>
<proteinExistence type="predicted"/>
<dbReference type="Proteomes" id="UP000037043">
    <property type="component" value="Unassembled WGS sequence"/>
</dbReference>
<accession>A0A0L6Z8Q6</accession>
<protein>
    <submittedName>
        <fullName evidence="1">Uncharacterized protein</fullName>
    </submittedName>
</protein>
<sequence length="147" mass="17189">MRIRKIRIISNNICYGPEPSPKDEVEQHLTISSKGRVWFTGYNYADGFGKYKIGRKQQFSIEKKIVDEIFNLFSQYYERNQLLCYATDIGIWKMEITDIENKKYTFKGSLCGAVSVGDTDLTDYIREQIPIDDLFIFDNISVDKDEK</sequence>
<evidence type="ECO:0000313" key="2">
    <source>
        <dbReference type="Proteomes" id="UP000037043"/>
    </source>
</evidence>
<keyword evidence="2" id="KW-1185">Reference proteome</keyword>
<organism evidence="1 2">
    <name type="scientific">Clostridium homopropionicum DSM 5847</name>
    <dbReference type="NCBI Taxonomy" id="1121318"/>
    <lineage>
        <taxon>Bacteria</taxon>
        <taxon>Bacillati</taxon>
        <taxon>Bacillota</taxon>
        <taxon>Clostridia</taxon>
        <taxon>Eubacteriales</taxon>
        <taxon>Clostridiaceae</taxon>
        <taxon>Clostridium</taxon>
    </lineage>
</organism>
<evidence type="ECO:0000313" key="1">
    <source>
        <dbReference type="EMBL" id="KOA19352.1"/>
    </source>
</evidence>
<dbReference type="RefSeq" id="WP_052221955.1">
    <property type="nucleotide sequence ID" value="NZ_LHUR01000027.1"/>
</dbReference>
<reference evidence="2" key="1">
    <citation type="submission" date="2015-08" db="EMBL/GenBank/DDBJ databases">
        <title>Genome sequence of the strict anaerobe Clostridium homopropionicum LuHBu1 (DSM 5847T).</title>
        <authorList>
            <person name="Poehlein A."/>
            <person name="Beck M."/>
            <person name="Schiel-Bengelsdorf B."/>
            <person name="Bengelsdorf F.R."/>
            <person name="Daniel R."/>
            <person name="Duerre P."/>
        </authorList>
    </citation>
    <scope>NUCLEOTIDE SEQUENCE [LARGE SCALE GENOMIC DNA]</scope>
    <source>
        <strain evidence="2">DSM 5847</strain>
    </source>
</reference>
<dbReference type="EMBL" id="LHUR01000027">
    <property type="protein sequence ID" value="KOA19352.1"/>
    <property type="molecule type" value="Genomic_DNA"/>
</dbReference>
<dbReference type="PATRIC" id="fig|1121318.3.peg.2475"/>
<gene>
    <name evidence="1" type="ORF">CLHOM_24580</name>
</gene>
<dbReference type="STRING" id="36844.SAMN04488501_106218"/>
<comment type="caution">
    <text evidence="1">The sequence shown here is derived from an EMBL/GenBank/DDBJ whole genome shotgun (WGS) entry which is preliminary data.</text>
</comment>
<name>A0A0L6Z8Q6_9CLOT</name>